<accession>A0ABD1NA22</accession>
<comment type="caution">
    <text evidence="2">The sequence shown here is derived from an EMBL/GenBank/DDBJ whole genome shotgun (WGS) entry which is preliminary data.</text>
</comment>
<reference evidence="2 3" key="1">
    <citation type="submission" date="2024-08" db="EMBL/GenBank/DDBJ databases">
        <title>Insights into the chromosomal genome structure of Flemingia macrophylla.</title>
        <authorList>
            <person name="Ding Y."/>
            <person name="Zhao Y."/>
            <person name="Bi W."/>
            <person name="Wu M."/>
            <person name="Zhao G."/>
            <person name="Gong Y."/>
            <person name="Li W."/>
            <person name="Zhang P."/>
        </authorList>
    </citation>
    <scope>NUCLEOTIDE SEQUENCE [LARGE SCALE GENOMIC DNA]</scope>
    <source>
        <strain evidence="2">DYQJB</strain>
        <tissue evidence="2">Leaf</tissue>
    </source>
</reference>
<protein>
    <submittedName>
        <fullName evidence="2">Uncharacterized protein</fullName>
    </submittedName>
</protein>
<keyword evidence="1" id="KW-0812">Transmembrane</keyword>
<sequence length="69" mass="7653">MAFNASGIRTASDGAWQGDNPLKHSLPLLMVQTIVVLFVSRTLALFLRPLRQPKVVAEIMYLKRQISGS</sequence>
<dbReference type="AlphaFoldDB" id="A0ABD1NA22"/>
<keyword evidence="1" id="KW-1133">Transmembrane helix</keyword>
<feature type="transmembrane region" description="Helical" evidence="1">
    <location>
        <begin position="26"/>
        <end position="47"/>
    </location>
</feature>
<name>A0ABD1NA22_9FABA</name>
<proteinExistence type="predicted"/>
<dbReference type="EMBL" id="JBGMDY010000002">
    <property type="protein sequence ID" value="KAL2344962.1"/>
    <property type="molecule type" value="Genomic_DNA"/>
</dbReference>
<dbReference type="Proteomes" id="UP001603857">
    <property type="component" value="Unassembled WGS sequence"/>
</dbReference>
<gene>
    <name evidence="2" type="ORF">Fmac_006247</name>
</gene>
<keyword evidence="3" id="KW-1185">Reference proteome</keyword>
<evidence type="ECO:0000256" key="1">
    <source>
        <dbReference type="SAM" id="Phobius"/>
    </source>
</evidence>
<organism evidence="2 3">
    <name type="scientific">Flemingia macrophylla</name>
    <dbReference type="NCBI Taxonomy" id="520843"/>
    <lineage>
        <taxon>Eukaryota</taxon>
        <taxon>Viridiplantae</taxon>
        <taxon>Streptophyta</taxon>
        <taxon>Embryophyta</taxon>
        <taxon>Tracheophyta</taxon>
        <taxon>Spermatophyta</taxon>
        <taxon>Magnoliopsida</taxon>
        <taxon>eudicotyledons</taxon>
        <taxon>Gunneridae</taxon>
        <taxon>Pentapetalae</taxon>
        <taxon>rosids</taxon>
        <taxon>fabids</taxon>
        <taxon>Fabales</taxon>
        <taxon>Fabaceae</taxon>
        <taxon>Papilionoideae</taxon>
        <taxon>50 kb inversion clade</taxon>
        <taxon>NPAAA clade</taxon>
        <taxon>indigoferoid/millettioid clade</taxon>
        <taxon>Phaseoleae</taxon>
        <taxon>Flemingia</taxon>
    </lineage>
</organism>
<evidence type="ECO:0000313" key="3">
    <source>
        <dbReference type="Proteomes" id="UP001603857"/>
    </source>
</evidence>
<keyword evidence="1" id="KW-0472">Membrane</keyword>
<evidence type="ECO:0000313" key="2">
    <source>
        <dbReference type="EMBL" id="KAL2344962.1"/>
    </source>
</evidence>